<evidence type="ECO:0000313" key="4">
    <source>
        <dbReference type="Proteomes" id="UP000634136"/>
    </source>
</evidence>
<feature type="domain" description="Integrase catalytic" evidence="2">
    <location>
        <begin position="1"/>
        <end position="77"/>
    </location>
</feature>
<dbReference type="PANTHER" id="PTHR42648:SF28">
    <property type="entry name" value="TRANSPOSON-ENCODED PROTEIN WITH RIBONUCLEASE H-LIKE AND RETROVIRUS ZINC FINGER-LIKE DOMAINS"/>
    <property type="match status" value="1"/>
</dbReference>
<dbReference type="InterPro" id="IPR012337">
    <property type="entry name" value="RNaseH-like_sf"/>
</dbReference>
<dbReference type="OrthoDB" id="1935113at2759"/>
<comment type="caution">
    <text evidence="3">The sequence shown here is derived from an EMBL/GenBank/DDBJ whole genome shotgun (WGS) entry which is preliminary data.</text>
</comment>
<sequence length="218" mass="24779">MECGIVPQYTMLGTPSQNGVAERRNRTLKDMVRSMISHSSLPDSLWGEALKTAVYILNRVPTKAITKTPYEMWTTEARPYKPFEKKLDSRTVSCFFVGYSERSKGYKFYDPSNRSFFETRNVKFIEDVSPSGSGNPREVTFEEEYVTIPSTVTIDIDQVVLPSIIAAVNEDPVEDVTEPEITPIEIHEHHYDDDTPQHPQEQVLLRGGTRNFSQGGPR</sequence>
<dbReference type="GO" id="GO:0003676">
    <property type="term" value="F:nucleic acid binding"/>
    <property type="evidence" value="ECO:0007669"/>
    <property type="project" value="InterPro"/>
</dbReference>
<evidence type="ECO:0000256" key="1">
    <source>
        <dbReference type="SAM" id="MobiDB-lite"/>
    </source>
</evidence>
<dbReference type="InterPro" id="IPR036397">
    <property type="entry name" value="RNaseH_sf"/>
</dbReference>
<evidence type="ECO:0000259" key="2">
    <source>
        <dbReference type="PROSITE" id="PS50994"/>
    </source>
</evidence>
<dbReference type="GO" id="GO:0015074">
    <property type="term" value="P:DNA integration"/>
    <property type="evidence" value="ECO:0007669"/>
    <property type="project" value="InterPro"/>
</dbReference>
<dbReference type="AlphaFoldDB" id="A0A834SRB6"/>
<reference evidence="3" key="1">
    <citation type="submission" date="2020-09" db="EMBL/GenBank/DDBJ databases">
        <title>Genome-Enabled Discovery of Anthraquinone Biosynthesis in Senna tora.</title>
        <authorList>
            <person name="Kang S.-H."/>
            <person name="Pandey R.P."/>
            <person name="Lee C.-M."/>
            <person name="Sim J.-S."/>
            <person name="Jeong J.-T."/>
            <person name="Choi B.-S."/>
            <person name="Jung M."/>
            <person name="Ginzburg D."/>
            <person name="Zhao K."/>
            <person name="Won S.Y."/>
            <person name="Oh T.-J."/>
            <person name="Yu Y."/>
            <person name="Kim N.-H."/>
            <person name="Lee O.R."/>
            <person name="Lee T.-H."/>
            <person name="Bashyal P."/>
            <person name="Kim T.-S."/>
            <person name="Lee W.-H."/>
            <person name="Kawkins C."/>
            <person name="Kim C.-K."/>
            <person name="Kim J.S."/>
            <person name="Ahn B.O."/>
            <person name="Rhee S.Y."/>
            <person name="Sohng J.K."/>
        </authorList>
    </citation>
    <scope>NUCLEOTIDE SEQUENCE</scope>
    <source>
        <tissue evidence="3">Leaf</tissue>
    </source>
</reference>
<name>A0A834SRB6_9FABA</name>
<organism evidence="3 4">
    <name type="scientific">Senna tora</name>
    <dbReference type="NCBI Taxonomy" id="362788"/>
    <lineage>
        <taxon>Eukaryota</taxon>
        <taxon>Viridiplantae</taxon>
        <taxon>Streptophyta</taxon>
        <taxon>Embryophyta</taxon>
        <taxon>Tracheophyta</taxon>
        <taxon>Spermatophyta</taxon>
        <taxon>Magnoliopsida</taxon>
        <taxon>eudicotyledons</taxon>
        <taxon>Gunneridae</taxon>
        <taxon>Pentapetalae</taxon>
        <taxon>rosids</taxon>
        <taxon>fabids</taxon>
        <taxon>Fabales</taxon>
        <taxon>Fabaceae</taxon>
        <taxon>Caesalpinioideae</taxon>
        <taxon>Cassia clade</taxon>
        <taxon>Senna</taxon>
    </lineage>
</organism>
<dbReference type="Gene3D" id="3.30.420.10">
    <property type="entry name" value="Ribonuclease H-like superfamily/Ribonuclease H"/>
    <property type="match status" value="1"/>
</dbReference>
<dbReference type="SUPFAM" id="SSF53098">
    <property type="entry name" value="Ribonuclease H-like"/>
    <property type="match status" value="1"/>
</dbReference>
<accession>A0A834SRB6</accession>
<dbReference type="InterPro" id="IPR057670">
    <property type="entry name" value="SH3_retrovirus"/>
</dbReference>
<proteinExistence type="predicted"/>
<gene>
    <name evidence="3" type="ORF">G2W53_035135</name>
</gene>
<dbReference type="InterPro" id="IPR001584">
    <property type="entry name" value="Integrase_cat-core"/>
</dbReference>
<feature type="region of interest" description="Disordered" evidence="1">
    <location>
        <begin position="189"/>
        <end position="218"/>
    </location>
</feature>
<dbReference type="EMBL" id="JAAIUW010000011">
    <property type="protein sequence ID" value="KAF7808392.1"/>
    <property type="molecule type" value="Genomic_DNA"/>
</dbReference>
<evidence type="ECO:0000313" key="3">
    <source>
        <dbReference type="EMBL" id="KAF7808392.1"/>
    </source>
</evidence>
<dbReference type="Proteomes" id="UP000634136">
    <property type="component" value="Unassembled WGS sequence"/>
</dbReference>
<dbReference type="Pfam" id="PF25597">
    <property type="entry name" value="SH3_retrovirus"/>
    <property type="match status" value="1"/>
</dbReference>
<protein>
    <submittedName>
        <fullName evidence="3">Retrovirus-related Pol polyprotein from transposon TNT 1-94</fullName>
    </submittedName>
</protein>
<dbReference type="PANTHER" id="PTHR42648">
    <property type="entry name" value="TRANSPOSASE, PUTATIVE-RELATED"/>
    <property type="match status" value="1"/>
</dbReference>
<dbReference type="InterPro" id="IPR039537">
    <property type="entry name" value="Retrotran_Ty1/copia-like"/>
</dbReference>
<keyword evidence="4" id="KW-1185">Reference proteome</keyword>
<dbReference type="PROSITE" id="PS50994">
    <property type="entry name" value="INTEGRASE"/>
    <property type="match status" value="1"/>
</dbReference>